<dbReference type="GO" id="GO:0006874">
    <property type="term" value="P:intracellular calcium ion homeostasis"/>
    <property type="evidence" value="ECO:0007669"/>
    <property type="project" value="TreeGrafter"/>
</dbReference>
<comment type="subcellular location">
    <subcellularLocation>
        <location evidence="1">Membrane</location>
        <topology evidence="1">Multi-pass membrane protein</topology>
    </subcellularLocation>
</comment>
<feature type="chain" id="PRO_5038940413" evidence="19">
    <location>
        <begin position="19"/>
        <end position="582"/>
    </location>
</feature>
<proteinExistence type="inferred from homology"/>
<dbReference type="FunFam" id="1.20.1420.30:FF:000009">
    <property type="entry name" value="sodium/potassium/calcium exchanger 5 isoform X2"/>
    <property type="match status" value="1"/>
</dbReference>
<dbReference type="PANTHER" id="PTHR10846:SF2">
    <property type="entry name" value="RE48874P"/>
    <property type="match status" value="1"/>
</dbReference>
<dbReference type="OrthoDB" id="407410at2759"/>
<gene>
    <name evidence="22" type="primary">LOC113209797</name>
</gene>
<keyword evidence="8 19" id="KW-0732">Signal</keyword>
<feature type="region of interest" description="Disordered" evidence="17">
    <location>
        <begin position="25"/>
        <end position="95"/>
    </location>
</feature>
<evidence type="ECO:0000256" key="1">
    <source>
        <dbReference type="ARBA" id="ARBA00004141"/>
    </source>
</evidence>
<evidence type="ECO:0000259" key="20">
    <source>
        <dbReference type="Pfam" id="PF01699"/>
    </source>
</evidence>
<feature type="compositionally biased region" description="Low complexity" evidence="17">
    <location>
        <begin position="38"/>
        <end position="47"/>
    </location>
</feature>
<dbReference type="Pfam" id="PF01699">
    <property type="entry name" value="Na_Ca_ex"/>
    <property type="match status" value="2"/>
</dbReference>
<keyword evidence="11" id="KW-0630">Potassium</keyword>
<keyword evidence="21" id="KW-1185">Reference proteome</keyword>
<feature type="signal peptide" evidence="19">
    <location>
        <begin position="1"/>
        <end position="18"/>
    </location>
</feature>
<dbReference type="GO" id="GO:0015293">
    <property type="term" value="F:symporter activity"/>
    <property type="evidence" value="ECO:0007669"/>
    <property type="project" value="UniProtKB-KW"/>
</dbReference>
<dbReference type="AlphaFoldDB" id="A0A6J1SPT9"/>
<evidence type="ECO:0000256" key="4">
    <source>
        <dbReference type="ARBA" id="ARBA00022449"/>
    </source>
</evidence>
<feature type="compositionally biased region" description="Basic and acidic residues" evidence="17">
    <location>
        <begin position="82"/>
        <end position="91"/>
    </location>
</feature>
<dbReference type="GO" id="GO:0005262">
    <property type="term" value="F:calcium channel activity"/>
    <property type="evidence" value="ECO:0007669"/>
    <property type="project" value="TreeGrafter"/>
</dbReference>
<comment type="similarity">
    <text evidence="2">Belongs to the Ca(2+):cation antiporter (CaCA) (TC 2.A.19) family. SLC24A subfamily.</text>
</comment>
<evidence type="ECO:0000256" key="15">
    <source>
        <dbReference type="ARBA" id="ARBA00023136"/>
    </source>
</evidence>
<sequence length="582" mass="60873">MTAAAALWLLGVVCGLAALSTVGAAAAPGSRPTPAPTQAPAITAPEALALSTGGAAPLDDSSSGYLSPRNNSADRQLSTSEQRSHSPDKDALAAATPIGGNAAPAEGVAMDKAEDAPQCEDNSEDALFPGSLFDQTQLRQGAVIIYFIFAFYGFCVIAMVCENYFLPTVEIICEELGLSPDIAAATFMSLASSAPELFVNVVTTFLTKSTMGVGTTVGSATFNVLGLASFIGLASRAPIEIRAGPVVRDSLLYVSAIAITTCVVIDGVVQWYEALAMVMCSLAYMLFMFSHHWLARWARSLISRSDSTVVLTTSKAGAGVRDEEIASVGSDSTADVAVVIKSAPGDAAFAPTLSETKGDPALAPQLSITDEGSQGCLACLRRASERVWCVVSWPVGIALALTIIDSKNPKLRRFYILTFILCVVWIALAAYIVSWMLAVIGNTLGISDAVMGITLLAAGGSTPEAVSAIIMSRKGVGSVGIANGLGANTLNMLMNLGAPWLVRSLLYPDSPWTVLSRGLTFDLAALVSAVVVLNVILLTSRYRLGRAQGICTFGIYLLFIVMLCLIELNVFGWLPVLNCSSS</sequence>
<feature type="transmembrane region" description="Helical" evidence="18">
    <location>
        <begin position="514"/>
        <end position="538"/>
    </location>
</feature>
<feature type="compositionally biased region" description="Polar residues" evidence="17">
    <location>
        <begin position="60"/>
        <end position="81"/>
    </location>
</feature>
<keyword evidence="9" id="KW-0106">Calcium</keyword>
<feature type="domain" description="Sodium/calcium exchanger membrane region" evidence="20">
    <location>
        <begin position="148"/>
        <end position="289"/>
    </location>
</feature>
<dbReference type="RefSeq" id="XP_026283279.2">
    <property type="nucleotide sequence ID" value="XM_026427494.2"/>
</dbReference>
<dbReference type="InterPro" id="IPR004837">
    <property type="entry name" value="NaCa_Exmemb"/>
</dbReference>
<feature type="transmembrane region" description="Helical" evidence="18">
    <location>
        <begin position="449"/>
        <end position="470"/>
    </location>
</feature>
<dbReference type="GO" id="GO:0008273">
    <property type="term" value="F:calcium, potassium:sodium antiporter activity"/>
    <property type="evidence" value="ECO:0007669"/>
    <property type="project" value="TreeGrafter"/>
</dbReference>
<dbReference type="InterPro" id="IPR044880">
    <property type="entry name" value="NCX_ion-bd_dom_sf"/>
</dbReference>
<dbReference type="Proteomes" id="UP000504606">
    <property type="component" value="Unplaced"/>
</dbReference>
<evidence type="ECO:0000256" key="19">
    <source>
        <dbReference type="SAM" id="SignalP"/>
    </source>
</evidence>
<feature type="transmembrane region" description="Helical" evidence="18">
    <location>
        <begin position="414"/>
        <end position="437"/>
    </location>
</feature>
<keyword evidence="10" id="KW-0769">Symport</keyword>
<evidence type="ECO:0000256" key="16">
    <source>
        <dbReference type="ARBA" id="ARBA00023201"/>
    </source>
</evidence>
<evidence type="ECO:0000313" key="22">
    <source>
        <dbReference type="RefSeq" id="XP_026283279.2"/>
    </source>
</evidence>
<evidence type="ECO:0000256" key="6">
    <source>
        <dbReference type="ARBA" id="ARBA00022568"/>
    </source>
</evidence>
<feature type="domain" description="Sodium/calcium exchanger membrane region" evidence="20">
    <location>
        <begin position="415"/>
        <end position="563"/>
    </location>
</feature>
<dbReference type="PANTHER" id="PTHR10846">
    <property type="entry name" value="SODIUM/POTASSIUM/CALCIUM EXCHANGER"/>
    <property type="match status" value="1"/>
</dbReference>
<keyword evidence="16" id="KW-0739">Sodium transport</keyword>
<evidence type="ECO:0000256" key="17">
    <source>
        <dbReference type="SAM" id="MobiDB-lite"/>
    </source>
</evidence>
<keyword evidence="6" id="KW-0109">Calcium transport</keyword>
<reference evidence="22" key="1">
    <citation type="submission" date="2025-08" db="UniProtKB">
        <authorList>
            <consortium name="RefSeq"/>
        </authorList>
    </citation>
    <scope>IDENTIFICATION</scope>
    <source>
        <tissue evidence="22">Whole organism</tissue>
    </source>
</reference>
<protein>
    <submittedName>
        <fullName evidence="22">Probable sodium/potassium/calcium exchanger CG1090</fullName>
    </submittedName>
</protein>
<evidence type="ECO:0000256" key="10">
    <source>
        <dbReference type="ARBA" id="ARBA00022847"/>
    </source>
</evidence>
<organism evidence="21 22">
    <name type="scientific">Frankliniella occidentalis</name>
    <name type="common">Western flower thrips</name>
    <name type="synonym">Euthrips occidentalis</name>
    <dbReference type="NCBI Taxonomy" id="133901"/>
    <lineage>
        <taxon>Eukaryota</taxon>
        <taxon>Metazoa</taxon>
        <taxon>Ecdysozoa</taxon>
        <taxon>Arthropoda</taxon>
        <taxon>Hexapoda</taxon>
        <taxon>Insecta</taxon>
        <taxon>Pterygota</taxon>
        <taxon>Neoptera</taxon>
        <taxon>Paraneoptera</taxon>
        <taxon>Thysanoptera</taxon>
        <taxon>Terebrantia</taxon>
        <taxon>Thripoidea</taxon>
        <taxon>Thripidae</taxon>
        <taxon>Frankliniella</taxon>
    </lineage>
</organism>
<keyword evidence="13" id="KW-0915">Sodium</keyword>
<feature type="transmembrane region" description="Helical" evidence="18">
    <location>
        <begin position="251"/>
        <end position="269"/>
    </location>
</feature>
<dbReference type="Gene3D" id="1.20.1420.30">
    <property type="entry name" value="NCX, central ion-binding region"/>
    <property type="match status" value="2"/>
</dbReference>
<keyword evidence="15 18" id="KW-0472">Membrane</keyword>
<dbReference type="KEGG" id="foc:113209797"/>
<feature type="transmembrane region" description="Helical" evidence="18">
    <location>
        <begin position="275"/>
        <end position="295"/>
    </location>
</feature>
<feature type="transmembrane region" description="Helical" evidence="18">
    <location>
        <begin position="219"/>
        <end position="239"/>
    </location>
</feature>
<keyword evidence="14" id="KW-0406">Ion transport</keyword>
<evidence type="ECO:0000256" key="5">
    <source>
        <dbReference type="ARBA" id="ARBA00022538"/>
    </source>
</evidence>
<evidence type="ECO:0000256" key="7">
    <source>
        <dbReference type="ARBA" id="ARBA00022692"/>
    </source>
</evidence>
<feature type="transmembrane region" description="Helical" evidence="18">
    <location>
        <begin position="550"/>
        <end position="574"/>
    </location>
</feature>
<evidence type="ECO:0000256" key="8">
    <source>
        <dbReference type="ARBA" id="ARBA00022729"/>
    </source>
</evidence>
<evidence type="ECO:0000256" key="3">
    <source>
        <dbReference type="ARBA" id="ARBA00022448"/>
    </source>
</evidence>
<evidence type="ECO:0000256" key="18">
    <source>
        <dbReference type="SAM" id="Phobius"/>
    </source>
</evidence>
<dbReference type="GO" id="GO:0005886">
    <property type="term" value="C:plasma membrane"/>
    <property type="evidence" value="ECO:0007669"/>
    <property type="project" value="TreeGrafter"/>
</dbReference>
<feature type="transmembrane region" description="Helical" evidence="18">
    <location>
        <begin position="143"/>
        <end position="166"/>
    </location>
</feature>
<keyword evidence="3" id="KW-0813">Transport</keyword>
<evidence type="ECO:0000256" key="14">
    <source>
        <dbReference type="ARBA" id="ARBA00023065"/>
    </source>
</evidence>
<evidence type="ECO:0000256" key="2">
    <source>
        <dbReference type="ARBA" id="ARBA00005364"/>
    </source>
</evidence>
<keyword evidence="12 18" id="KW-1133">Transmembrane helix</keyword>
<dbReference type="InterPro" id="IPR004481">
    <property type="entry name" value="K/Na/Ca-exchanger"/>
</dbReference>
<keyword evidence="5" id="KW-0633">Potassium transport</keyword>
<evidence type="ECO:0000256" key="12">
    <source>
        <dbReference type="ARBA" id="ARBA00022989"/>
    </source>
</evidence>
<feature type="transmembrane region" description="Helical" evidence="18">
    <location>
        <begin position="482"/>
        <end position="502"/>
    </location>
</feature>
<dbReference type="GeneID" id="113209797"/>
<evidence type="ECO:0000256" key="13">
    <source>
        <dbReference type="ARBA" id="ARBA00023053"/>
    </source>
</evidence>
<keyword evidence="4" id="KW-0050">Antiport</keyword>
<name>A0A6J1SPT9_FRAOC</name>
<keyword evidence="7 18" id="KW-0812">Transmembrane</keyword>
<evidence type="ECO:0000256" key="9">
    <source>
        <dbReference type="ARBA" id="ARBA00022837"/>
    </source>
</evidence>
<accession>A0A6J1SPT9</accession>
<evidence type="ECO:0000256" key="11">
    <source>
        <dbReference type="ARBA" id="ARBA00022958"/>
    </source>
</evidence>
<evidence type="ECO:0000313" key="21">
    <source>
        <dbReference type="Proteomes" id="UP000504606"/>
    </source>
</evidence>